<accession>A0A455SI65</accession>
<name>A0A455SI65_9CHLR</name>
<dbReference type="EMBL" id="AP019376">
    <property type="protein sequence ID" value="BBH87068.1"/>
    <property type="molecule type" value="Genomic_DNA"/>
</dbReference>
<dbReference type="CDD" id="cd04301">
    <property type="entry name" value="NAT_SF"/>
    <property type="match status" value="1"/>
</dbReference>
<evidence type="ECO:0000313" key="2">
    <source>
        <dbReference type="EMBL" id="BBH87068.1"/>
    </source>
</evidence>
<dbReference type="InterPro" id="IPR000182">
    <property type="entry name" value="GNAT_dom"/>
</dbReference>
<organism evidence="2">
    <name type="scientific">Thermosporothrix sp. COM3</name>
    <dbReference type="NCBI Taxonomy" id="2490863"/>
    <lineage>
        <taxon>Bacteria</taxon>
        <taxon>Bacillati</taxon>
        <taxon>Chloroflexota</taxon>
        <taxon>Ktedonobacteria</taxon>
        <taxon>Ktedonobacterales</taxon>
        <taxon>Thermosporotrichaceae</taxon>
        <taxon>Thermosporothrix</taxon>
    </lineage>
</organism>
<gene>
    <name evidence="2" type="ORF">KTC_18190</name>
</gene>
<dbReference type="GO" id="GO:0016747">
    <property type="term" value="F:acyltransferase activity, transferring groups other than amino-acyl groups"/>
    <property type="evidence" value="ECO:0007669"/>
    <property type="project" value="InterPro"/>
</dbReference>
<reference evidence="2" key="1">
    <citation type="submission" date="2018-12" db="EMBL/GenBank/DDBJ databases">
        <title>Novel natural products biosynthetic potential of the class Ktedonobacteria.</title>
        <authorList>
            <person name="Zheng Y."/>
            <person name="Saitou A."/>
            <person name="Wang C.M."/>
            <person name="Toyoda A."/>
            <person name="Minakuchi Y."/>
            <person name="Sekiguchi Y."/>
            <person name="Ueda K."/>
            <person name="Takano H."/>
            <person name="Sakai Y."/>
            <person name="Yokota A."/>
            <person name="Yabe S."/>
        </authorList>
    </citation>
    <scope>NUCLEOTIDE SEQUENCE</scope>
    <source>
        <strain evidence="2">COM3</strain>
    </source>
</reference>
<protein>
    <recommendedName>
        <fullName evidence="1">N-acetyltransferase domain-containing protein</fullName>
    </recommendedName>
</protein>
<proteinExistence type="predicted"/>
<evidence type="ECO:0000259" key="1">
    <source>
        <dbReference type="PROSITE" id="PS51186"/>
    </source>
</evidence>
<dbReference type="Gene3D" id="3.40.630.30">
    <property type="match status" value="1"/>
</dbReference>
<feature type="domain" description="N-acetyltransferase" evidence="1">
    <location>
        <begin position="1"/>
        <end position="106"/>
    </location>
</feature>
<dbReference type="InterPro" id="IPR016181">
    <property type="entry name" value="Acyl_CoA_acyltransferase"/>
</dbReference>
<sequence>MVLASLVWHLTAYQAAFRERPGFPGWSEEQWGRWTADDPAFRPELSFLALIDGRAAGFVTNADDEEAPQDGYLIQVGVHPDRRGQKIGLRLLPALCAPGRRTERKR</sequence>
<dbReference type="PROSITE" id="PS51186">
    <property type="entry name" value="GNAT"/>
    <property type="match status" value="1"/>
</dbReference>
<dbReference type="Pfam" id="PF00583">
    <property type="entry name" value="Acetyltransf_1"/>
    <property type="match status" value="1"/>
</dbReference>
<dbReference type="AlphaFoldDB" id="A0A455SI65"/>
<dbReference type="SUPFAM" id="SSF55729">
    <property type="entry name" value="Acyl-CoA N-acyltransferases (Nat)"/>
    <property type="match status" value="1"/>
</dbReference>